<dbReference type="RefSeq" id="WP_187714823.1">
    <property type="nucleotide sequence ID" value="NZ_CP060780.1"/>
</dbReference>
<evidence type="ECO:0000313" key="2">
    <source>
        <dbReference type="Proteomes" id="UP000516134"/>
    </source>
</evidence>
<protein>
    <recommendedName>
        <fullName evidence="3">Sel1 repeat family protein</fullName>
    </recommendedName>
</protein>
<accession>A0ABX6T2E7</accession>
<keyword evidence="2" id="KW-1185">Reference proteome</keyword>
<dbReference type="EMBL" id="CP060780">
    <property type="protein sequence ID" value="QNP43393.1"/>
    <property type="molecule type" value="Genomic_DNA"/>
</dbReference>
<reference evidence="1 2" key="1">
    <citation type="submission" date="2020-08" db="EMBL/GenBank/DDBJ databases">
        <title>Genome sequence of Sphingomonas daechungensis KACC 18115T.</title>
        <authorList>
            <person name="Hyun D.-W."/>
            <person name="Bae J.-W."/>
        </authorList>
    </citation>
    <scope>NUCLEOTIDE SEQUENCE [LARGE SCALE GENOMIC DNA]</scope>
    <source>
        <strain evidence="1 2">KACC 18115</strain>
    </source>
</reference>
<proteinExistence type="predicted"/>
<evidence type="ECO:0000313" key="1">
    <source>
        <dbReference type="EMBL" id="QNP43393.1"/>
    </source>
</evidence>
<evidence type="ECO:0008006" key="3">
    <source>
        <dbReference type="Google" id="ProtNLM"/>
    </source>
</evidence>
<organism evidence="1 2">
    <name type="scientific">Sphingomonas daechungensis</name>
    <dbReference type="NCBI Taxonomy" id="1176646"/>
    <lineage>
        <taxon>Bacteria</taxon>
        <taxon>Pseudomonadati</taxon>
        <taxon>Pseudomonadota</taxon>
        <taxon>Alphaproteobacteria</taxon>
        <taxon>Sphingomonadales</taxon>
        <taxon>Sphingomonadaceae</taxon>
        <taxon>Sphingomonas</taxon>
    </lineage>
</organism>
<sequence>MLANDRGSVDGMIYKGRALLAKAGADKKVDPKLIATAREWFLQASSADPQDPEPLFEYFRTYAVAEEARARGRSKLSTEHPFSCRKTRACA</sequence>
<gene>
    <name evidence="1" type="ORF">H9L15_00590</name>
</gene>
<name>A0ABX6T2E7_9SPHN</name>
<dbReference type="Proteomes" id="UP000516134">
    <property type="component" value="Chromosome"/>
</dbReference>